<comment type="caution">
    <text evidence="2">The sequence shown here is derived from an EMBL/GenBank/DDBJ whole genome shotgun (WGS) entry which is preliminary data.</text>
</comment>
<reference evidence="2 3" key="1">
    <citation type="journal article" date="2018" name="Sci. Rep.">
        <title>Genomic signatures of local adaptation to the degree of environmental predictability in rotifers.</title>
        <authorList>
            <person name="Franch-Gras L."/>
            <person name="Hahn C."/>
            <person name="Garcia-Roger E.M."/>
            <person name="Carmona M.J."/>
            <person name="Serra M."/>
            <person name="Gomez A."/>
        </authorList>
    </citation>
    <scope>NUCLEOTIDE SEQUENCE [LARGE SCALE GENOMIC DNA]</scope>
    <source>
        <strain evidence="2">HYR1</strain>
    </source>
</reference>
<keyword evidence="1" id="KW-1133">Transmembrane helix</keyword>
<dbReference type="AlphaFoldDB" id="A0A3M7Q598"/>
<evidence type="ECO:0000256" key="1">
    <source>
        <dbReference type="SAM" id="Phobius"/>
    </source>
</evidence>
<proteinExistence type="predicted"/>
<feature type="transmembrane region" description="Helical" evidence="1">
    <location>
        <begin position="12"/>
        <end position="33"/>
    </location>
</feature>
<dbReference type="EMBL" id="REGN01007348">
    <property type="protein sequence ID" value="RNA06560.1"/>
    <property type="molecule type" value="Genomic_DNA"/>
</dbReference>
<name>A0A3M7Q598_BRAPC</name>
<keyword evidence="1" id="KW-0472">Membrane</keyword>
<evidence type="ECO:0000313" key="2">
    <source>
        <dbReference type="EMBL" id="RNA06560.1"/>
    </source>
</evidence>
<protein>
    <recommendedName>
        <fullName evidence="4">Transmembrane protein</fullName>
    </recommendedName>
</protein>
<evidence type="ECO:0000313" key="3">
    <source>
        <dbReference type="Proteomes" id="UP000276133"/>
    </source>
</evidence>
<organism evidence="2 3">
    <name type="scientific">Brachionus plicatilis</name>
    <name type="common">Marine rotifer</name>
    <name type="synonym">Brachionus muelleri</name>
    <dbReference type="NCBI Taxonomy" id="10195"/>
    <lineage>
        <taxon>Eukaryota</taxon>
        <taxon>Metazoa</taxon>
        <taxon>Spiralia</taxon>
        <taxon>Gnathifera</taxon>
        <taxon>Rotifera</taxon>
        <taxon>Eurotatoria</taxon>
        <taxon>Monogononta</taxon>
        <taxon>Pseudotrocha</taxon>
        <taxon>Ploima</taxon>
        <taxon>Brachionidae</taxon>
        <taxon>Brachionus</taxon>
    </lineage>
</organism>
<gene>
    <name evidence="2" type="ORF">BpHYR1_017554</name>
</gene>
<keyword evidence="1" id="KW-0812">Transmembrane</keyword>
<accession>A0A3M7Q598</accession>
<sequence>MGRIPNQDISTYSQFNIFFNLNFFQFLSFYFILLNKNQTSLKKGNENDCLFLHKYFLNQDLSKLRKKNPNKLEFQKIFRKY</sequence>
<dbReference type="Proteomes" id="UP000276133">
    <property type="component" value="Unassembled WGS sequence"/>
</dbReference>
<keyword evidence="3" id="KW-1185">Reference proteome</keyword>
<evidence type="ECO:0008006" key="4">
    <source>
        <dbReference type="Google" id="ProtNLM"/>
    </source>
</evidence>